<keyword evidence="1" id="KW-0472">Membrane</keyword>
<dbReference type="AlphaFoldDB" id="A0A3G1KPX2"/>
<dbReference type="EMBL" id="CP017634">
    <property type="protein sequence ID" value="ATW24490.1"/>
    <property type="molecule type" value="Genomic_DNA"/>
</dbReference>
<evidence type="ECO:0000256" key="1">
    <source>
        <dbReference type="SAM" id="Phobius"/>
    </source>
</evidence>
<protein>
    <submittedName>
        <fullName evidence="3">Transposase</fullName>
    </submittedName>
</protein>
<keyword evidence="1" id="KW-1133">Transmembrane helix</keyword>
<dbReference type="OrthoDB" id="1706305at2"/>
<gene>
    <name evidence="3" type="ORF">DCMF_06590</name>
</gene>
<keyword evidence="1" id="KW-0812">Transmembrane</keyword>
<reference evidence="3 4" key="1">
    <citation type="submission" date="2016-10" db="EMBL/GenBank/DDBJ databases">
        <title>Complete Genome Sequence of Peptococcaceae strain DCMF.</title>
        <authorList>
            <person name="Edwards R.J."/>
            <person name="Holland S.I."/>
            <person name="Deshpande N.P."/>
            <person name="Wong Y.K."/>
            <person name="Ertan H."/>
            <person name="Manefield M."/>
            <person name="Russell T.L."/>
            <person name="Lee M.J."/>
        </authorList>
    </citation>
    <scope>NUCLEOTIDE SEQUENCE [LARGE SCALE GENOMIC DNA]</scope>
    <source>
        <strain evidence="3 4">DCMF</strain>
    </source>
</reference>
<accession>A0A3G1KPX2</accession>
<keyword evidence="4" id="KW-1185">Reference proteome</keyword>
<organism evidence="3 4">
    <name type="scientific">Formimonas warabiya</name>
    <dbReference type="NCBI Taxonomy" id="1761012"/>
    <lineage>
        <taxon>Bacteria</taxon>
        <taxon>Bacillati</taxon>
        <taxon>Bacillota</taxon>
        <taxon>Clostridia</taxon>
        <taxon>Eubacteriales</taxon>
        <taxon>Peptococcaceae</taxon>
        <taxon>Candidatus Formimonas</taxon>
    </lineage>
</organism>
<proteinExistence type="predicted"/>
<dbReference type="Pfam" id="PF05598">
    <property type="entry name" value="DUF772"/>
    <property type="match status" value="1"/>
</dbReference>
<dbReference type="InterPro" id="IPR008490">
    <property type="entry name" value="Transposase_InsH_N"/>
</dbReference>
<evidence type="ECO:0000313" key="3">
    <source>
        <dbReference type="EMBL" id="ATW24490.1"/>
    </source>
</evidence>
<dbReference type="RefSeq" id="WP_148133689.1">
    <property type="nucleotide sequence ID" value="NZ_CP017634.1"/>
</dbReference>
<feature type="domain" description="Transposase InsH N-terminal" evidence="2">
    <location>
        <begin position="23"/>
        <end position="113"/>
    </location>
</feature>
<dbReference type="KEGG" id="fwa:DCMF_06590"/>
<evidence type="ECO:0000259" key="2">
    <source>
        <dbReference type="Pfam" id="PF05598"/>
    </source>
</evidence>
<sequence length="477" mass="54905">MVKHFYQLSLTDTYRDCEEVLQNNKSKFLELLSKHMDLSSLIPAPFYWSYYKSLGRDREYSLTSMLAALILQKVLGIPTVSLLILFLLLCREAREFCGFYKVPDNSRFTRFKQDFVLQIESLFHHLVDVTEPICQSLDAKLASTLVFDTSGIEPYVTENNPKFINALIKKLKRAYKDNPDIDVYKMAYGLMPSCASANYQVKQLYINGCFCYAYKFAIMTNGLGIVRNISFLDEDFMSKHPEIEVDKKSDSPEEDKSISDSKSLKPVLSDFFKLHPQVSYDTFLGDAIFDSFATYPLLLEEFKFKKVLIPFNIRNSNTGLAKPGYNESGWPLCPKDSSKAMTPCGWTREKGRSDRFKWICPETHWDGRKRLCHCPNPCTDKPSGRMIYTSSGQDLRSYPGIIRDSEEWITEYKTRCTIERTIQFFKDPMAVGNTKTSDRLTIKADLFLAGITQLITVILADRIHQPKYFRSLKPLIA</sequence>
<evidence type="ECO:0000313" key="4">
    <source>
        <dbReference type="Proteomes" id="UP000323521"/>
    </source>
</evidence>
<name>A0A3G1KPX2_FORW1</name>
<feature type="transmembrane region" description="Helical" evidence="1">
    <location>
        <begin position="66"/>
        <end position="89"/>
    </location>
</feature>
<dbReference type="Proteomes" id="UP000323521">
    <property type="component" value="Chromosome"/>
</dbReference>